<accession>A0A382GHQ2</accession>
<evidence type="ECO:0000313" key="1">
    <source>
        <dbReference type="EMBL" id="SVB74177.1"/>
    </source>
</evidence>
<dbReference type="AlphaFoldDB" id="A0A382GHQ2"/>
<proteinExistence type="predicted"/>
<protein>
    <submittedName>
        <fullName evidence="1">Uncharacterized protein</fullName>
    </submittedName>
</protein>
<reference evidence="1" key="1">
    <citation type="submission" date="2018-05" db="EMBL/GenBank/DDBJ databases">
        <authorList>
            <person name="Lanie J.A."/>
            <person name="Ng W.-L."/>
            <person name="Kazmierczak K.M."/>
            <person name="Andrzejewski T.M."/>
            <person name="Davidsen T.M."/>
            <person name="Wayne K.J."/>
            <person name="Tettelin H."/>
            <person name="Glass J.I."/>
            <person name="Rusch D."/>
            <person name="Podicherti R."/>
            <person name="Tsui H.-C.T."/>
            <person name="Winkler M.E."/>
        </authorList>
    </citation>
    <scope>NUCLEOTIDE SEQUENCE</scope>
</reference>
<organism evidence="1">
    <name type="scientific">marine metagenome</name>
    <dbReference type="NCBI Taxonomy" id="408172"/>
    <lineage>
        <taxon>unclassified sequences</taxon>
        <taxon>metagenomes</taxon>
        <taxon>ecological metagenomes</taxon>
    </lineage>
</organism>
<sequence length="119" mass="13464">MSFLGGSVFLTQLITCGKTPILVKLLRFGSIYNLYLLCFTRRWEWFTSENLLPLNQQLVSSYKPAIDVSTVGLYVARQWDERSKTEEALLSGTGVNGLVFSSFRFDNPKTVARGDWSTV</sequence>
<dbReference type="EMBL" id="UINC01055376">
    <property type="protein sequence ID" value="SVB74177.1"/>
    <property type="molecule type" value="Genomic_DNA"/>
</dbReference>
<name>A0A382GHQ2_9ZZZZ</name>
<gene>
    <name evidence="1" type="ORF">METZ01_LOCUS227031</name>
</gene>